<keyword evidence="1" id="KW-0472">Membrane</keyword>
<evidence type="ECO:0000313" key="4">
    <source>
        <dbReference type="Proteomes" id="UP000515808"/>
    </source>
</evidence>
<dbReference type="KEGG" id="ppec:H9W90_12675"/>
<dbReference type="Proteomes" id="UP000515808">
    <property type="component" value="Chromosome"/>
</dbReference>
<keyword evidence="1" id="KW-0812">Transmembrane</keyword>
<dbReference type="PROSITE" id="PS50930">
    <property type="entry name" value="HTH_LYTTR"/>
    <property type="match status" value="1"/>
</dbReference>
<dbReference type="SMART" id="SM00850">
    <property type="entry name" value="LytTR"/>
    <property type="match status" value="1"/>
</dbReference>
<dbReference type="GO" id="GO:0003677">
    <property type="term" value="F:DNA binding"/>
    <property type="evidence" value="ECO:0007669"/>
    <property type="project" value="InterPro"/>
</dbReference>
<organism evidence="3 4">
    <name type="scientific">Polaribacter pectinis</name>
    <dbReference type="NCBI Taxonomy" id="2738844"/>
    <lineage>
        <taxon>Bacteria</taxon>
        <taxon>Pseudomonadati</taxon>
        <taxon>Bacteroidota</taxon>
        <taxon>Flavobacteriia</taxon>
        <taxon>Flavobacteriales</taxon>
        <taxon>Flavobacteriaceae</taxon>
    </lineage>
</organism>
<proteinExistence type="predicted"/>
<dbReference type="PANTHER" id="PTHR37299:SF1">
    <property type="entry name" value="STAGE 0 SPORULATION PROTEIN A HOMOLOG"/>
    <property type="match status" value="1"/>
</dbReference>
<dbReference type="Gene3D" id="2.40.50.1020">
    <property type="entry name" value="LytTr DNA-binding domain"/>
    <property type="match status" value="1"/>
</dbReference>
<sequence>MKPLITWLSKPYFFYFSPKTHFLLGLGLGFFIFLFLLTFQPFGIQNLDHNIYLYAGGFGIVSFLIHLLFFVFCPLYFKKTFKNENWTVGKNILFLFFVTIFISLGNWYYNTLIRGEITTKSPLDFFLYTAALSFFPIIILTFTIERIYSIKKEKTSKEIMSSKTPKALEKQNNVVEIFGDNNNESILFTFNELLYISSQGNYVSFHLKKENTIEEKVIRSTLTKVQNSLKTYTNIVRCHKSYIINTNFIDSVSGNARGYYLNSNNFTNLIPISRKFSKKELLNMIK</sequence>
<keyword evidence="4" id="KW-1185">Reference proteome</keyword>
<feature type="transmembrane region" description="Helical" evidence="1">
    <location>
        <begin position="51"/>
        <end position="77"/>
    </location>
</feature>
<dbReference type="AlphaFoldDB" id="A0A7G9L8T9"/>
<name>A0A7G9L8T9_9FLAO</name>
<gene>
    <name evidence="3" type="ORF">H9W90_12675</name>
</gene>
<dbReference type="Pfam" id="PF04397">
    <property type="entry name" value="LytTR"/>
    <property type="match status" value="1"/>
</dbReference>
<reference evidence="3 4" key="1">
    <citation type="submission" date="2020-08" db="EMBL/GenBank/DDBJ databases">
        <title>Polaribacter sp. L12M9 isolated from gut of the Korean scallop.</title>
        <authorList>
            <person name="Jeong Y.S."/>
        </authorList>
    </citation>
    <scope>NUCLEOTIDE SEQUENCE [LARGE SCALE GENOMIC DNA]</scope>
    <source>
        <strain evidence="3 4">L12M9</strain>
    </source>
</reference>
<evidence type="ECO:0000259" key="2">
    <source>
        <dbReference type="PROSITE" id="PS50930"/>
    </source>
</evidence>
<dbReference type="InterPro" id="IPR046947">
    <property type="entry name" value="LytR-like"/>
</dbReference>
<dbReference type="PANTHER" id="PTHR37299">
    <property type="entry name" value="TRANSCRIPTIONAL REGULATOR-RELATED"/>
    <property type="match status" value="1"/>
</dbReference>
<feature type="transmembrane region" description="Helical" evidence="1">
    <location>
        <begin position="89"/>
        <end position="109"/>
    </location>
</feature>
<feature type="transmembrane region" description="Helical" evidence="1">
    <location>
        <begin position="125"/>
        <end position="144"/>
    </location>
</feature>
<feature type="transmembrane region" description="Helical" evidence="1">
    <location>
        <begin position="21"/>
        <end position="39"/>
    </location>
</feature>
<keyword evidence="1" id="KW-1133">Transmembrane helix</keyword>
<protein>
    <submittedName>
        <fullName evidence="3">LytTR family transcriptional regulator</fullName>
    </submittedName>
</protein>
<feature type="domain" description="HTH LytTR-type" evidence="2">
    <location>
        <begin position="186"/>
        <end position="284"/>
    </location>
</feature>
<dbReference type="GO" id="GO:0000156">
    <property type="term" value="F:phosphorelay response regulator activity"/>
    <property type="evidence" value="ECO:0007669"/>
    <property type="project" value="InterPro"/>
</dbReference>
<evidence type="ECO:0000256" key="1">
    <source>
        <dbReference type="SAM" id="Phobius"/>
    </source>
</evidence>
<dbReference type="InterPro" id="IPR007492">
    <property type="entry name" value="LytTR_DNA-bd_dom"/>
</dbReference>
<dbReference type="RefSeq" id="WP_187481954.1">
    <property type="nucleotide sequence ID" value="NZ_CP060695.1"/>
</dbReference>
<evidence type="ECO:0000313" key="3">
    <source>
        <dbReference type="EMBL" id="QNM85038.1"/>
    </source>
</evidence>
<accession>A0A7G9L8T9</accession>
<dbReference type="EMBL" id="CP060695">
    <property type="protein sequence ID" value="QNM85038.1"/>
    <property type="molecule type" value="Genomic_DNA"/>
</dbReference>